<organism evidence="2">
    <name type="scientific">Klebsiella oxytoca</name>
    <dbReference type="NCBI Taxonomy" id="571"/>
    <lineage>
        <taxon>Bacteria</taxon>
        <taxon>Pseudomonadati</taxon>
        <taxon>Pseudomonadota</taxon>
        <taxon>Gammaproteobacteria</taxon>
        <taxon>Enterobacterales</taxon>
        <taxon>Enterobacteriaceae</taxon>
        <taxon>Klebsiella/Raoultella group</taxon>
        <taxon>Klebsiella</taxon>
    </lineage>
</organism>
<feature type="domain" description="Tail spike TSP1/Gp66 N-terminal" evidence="1">
    <location>
        <begin position="60"/>
        <end position="116"/>
    </location>
</feature>
<sequence>MTNMTESPSWEDSIELIARSERVSGGQDGVANRPLIKLANRTRYLKEKYDGLNTDLSGKVEAVKTFAGGAVLNSPRDEILYGVLRLVWTGTFPKEVAPGSSPQTTGGVGVGAWAYTSDAVIRHDLASYLGPSFMGMPEGGTLFDLLGGWVCPEMYGATAGDESAAHANSKAFYRLFEVLRRRGGGVIYMKPGATYCVDFINFVPANVRLYACGATIKHINPISAFGRGGLVIGGGQEWNYATAKAAYESDTYPAAVRDDTLKDLAIGDYLEFNEDHVQAENVDIYDLRMEATFTDSTSWGGYAINVANARHVRIHNLRAKGWTQAFNFGSDVHPSSPSCYDVRIYNLVVEEADPVRTYYAFGFIANSTECEVCGATLLKPLTAGTRNGSGLAVNAVERCRLSGINIPDLGRTVSSEGVLINNARDTWVDDVRVGNAKSALSTFYSVDSYNDASHRNIIGRVYANNCDQAVAIGAKYAVIQDVKSDNCTQDIYFRNINATGNILKFEPGKMIISDSSVNKLFWYLIYNTVKGWAREYIRVRPIDMFRGNFANLYSWDTNKSIKMNTGITAEFIYKFPGHIKALDAVSFMGYFSAGAQVAADPAQTNPARPSQLTAMVRYMATDDSSTSEEPVIPANGRFTVSALTQGDGDFIKTYDLHAEALGFLPMTGSAYGADNSMDIRFSFVNGVAANTMKHVIFRVWR</sequence>
<dbReference type="InterPro" id="IPR011050">
    <property type="entry name" value="Pectin_lyase_fold/virulence"/>
</dbReference>
<accession>A0AAI9DST0</accession>
<dbReference type="InterPro" id="IPR040775">
    <property type="entry name" value="Tail_spike_N"/>
</dbReference>
<reference evidence="2" key="1">
    <citation type="submission" date="2024-02" db="EMBL/GenBank/DDBJ databases">
        <authorList>
            <consortium name="Clinical and Environmental Microbiology Branch: Whole genome sequencing antimicrobial resistance pathogens in the healthcare setting"/>
        </authorList>
    </citation>
    <scope>NUCLEOTIDE SEQUENCE</scope>
    <source>
        <strain evidence="2">2023BB-00086</strain>
    </source>
</reference>
<proteinExistence type="predicted"/>
<dbReference type="SUPFAM" id="SSF51126">
    <property type="entry name" value="Pectin lyase-like"/>
    <property type="match status" value="1"/>
</dbReference>
<dbReference type="EMBL" id="ABNOCX020000001">
    <property type="protein sequence ID" value="EML7080177.1"/>
    <property type="molecule type" value="Genomic_DNA"/>
</dbReference>
<dbReference type="Gene3D" id="2.160.20.10">
    <property type="entry name" value="Single-stranded right-handed beta-helix, Pectin lyase-like"/>
    <property type="match status" value="1"/>
</dbReference>
<dbReference type="Gene3D" id="2.10.10.80">
    <property type="match status" value="1"/>
</dbReference>
<dbReference type="AlphaFoldDB" id="A0AAI9DST0"/>
<dbReference type="Pfam" id="PF18668">
    <property type="entry name" value="Tail_spike_N"/>
    <property type="match status" value="1"/>
</dbReference>
<name>A0AAI9DST0_KLEOX</name>
<evidence type="ECO:0000313" key="2">
    <source>
        <dbReference type="EMBL" id="EML7080177.1"/>
    </source>
</evidence>
<evidence type="ECO:0000259" key="1">
    <source>
        <dbReference type="Pfam" id="PF18668"/>
    </source>
</evidence>
<dbReference type="InterPro" id="IPR012334">
    <property type="entry name" value="Pectin_lyas_fold"/>
</dbReference>
<comment type="caution">
    <text evidence="2">The sequence shown here is derived from an EMBL/GenBank/DDBJ whole genome shotgun (WGS) entry which is preliminary data.</text>
</comment>
<gene>
    <name evidence="2" type="ORF">RYF40_000579</name>
</gene>
<protein>
    <submittedName>
        <fullName evidence="2">Phage tail protein</fullName>
    </submittedName>
</protein>